<proteinExistence type="predicted"/>
<dbReference type="PANTHER" id="PTHR42702">
    <property type="entry name" value="NUCLEOTIDE PYROPHOSPHOHYDROLASE"/>
    <property type="match status" value="1"/>
</dbReference>
<comment type="caution">
    <text evidence="1">The sequence shown here is derived from an EMBL/GenBank/DDBJ whole genome shotgun (WGS) entry which is preliminary data.</text>
</comment>
<evidence type="ECO:0000313" key="1">
    <source>
        <dbReference type="EMBL" id="TQE88207.1"/>
    </source>
</evidence>
<dbReference type="SUPFAM" id="SSF101386">
    <property type="entry name" value="all-alpha NTP pyrophosphatases"/>
    <property type="match status" value="1"/>
</dbReference>
<accession>A0A540UUW4</accession>
<organism evidence="1 2">
    <name type="scientific">Streptococcus suis</name>
    <dbReference type="NCBI Taxonomy" id="1307"/>
    <lineage>
        <taxon>Bacteria</taxon>
        <taxon>Bacillati</taxon>
        <taxon>Bacillota</taxon>
        <taxon>Bacilli</taxon>
        <taxon>Lactobacillales</taxon>
        <taxon>Streptococcaceae</taxon>
        <taxon>Streptococcus</taxon>
    </lineage>
</organism>
<dbReference type="AlphaFoldDB" id="A0A540UUW4"/>
<dbReference type="Proteomes" id="UP000315224">
    <property type="component" value="Unassembled WGS sequence"/>
</dbReference>
<name>A0A540UUW4_STRSU</name>
<evidence type="ECO:0000313" key="2">
    <source>
        <dbReference type="Proteomes" id="UP000315224"/>
    </source>
</evidence>
<protein>
    <submittedName>
        <fullName evidence="1">Uncharacterized protein</fullName>
    </submittedName>
</protein>
<reference evidence="1 2" key="1">
    <citation type="submission" date="2019-06" db="EMBL/GenBank/DDBJ databases">
        <title>Comprehensive assessment of Oxford Nanopore MinION sequencing for bacterial characterization and routine diagnosis.</title>
        <authorList>
            <person name="Tan S."/>
            <person name="Dvorak C.M.T."/>
            <person name="Gebhart C."/>
            <person name="Estrada A."/>
            <person name="Marthaler D.G."/>
            <person name="Murtaugh M.P."/>
        </authorList>
    </citation>
    <scope>NUCLEOTIDE SEQUENCE [LARGE SCALE GENOMIC DNA]</scope>
    <source>
        <strain evidence="1 2">2017UMN1435.21</strain>
    </source>
</reference>
<sequence length="179" mass="20167">MTITDLIENVKDWSVAKGLDKSDARKQMLKLFEEFGELNAGIAKNNTTLIKDSIGDVMVVLTILCQQLNIDAREIFLTADSLTIHHPKTLEIEVLSLITGGLVGKLSTAILNRTNRTHGIKSNLIIREIVLKLHFISKYYDFTKEQCFETAWNEIKDRQGKMVDGVFVKDSDLEEGKDA</sequence>
<dbReference type="Gene3D" id="1.10.287.1080">
    <property type="entry name" value="MazG-like"/>
    <property type="match status" value="1"/>
</dbReference>
<gene>
    <name evidence="1" type="ORF">FH692_07110</name>
</gene>
<dbReference type="PANTHER" id="PTHR42702:SF1">
    <property type="entry name" value="REGULATORY PROTEIN FOR BETA-LACTAMASE"/>
    <property type="match status" value="1"/>
</dbReference>
<dbReference type="EMBL" id="VIEK01000010">
    <property type="protein sequence ID" value="TQE88207.1"/>
    <property type="molecule type" value="Genomic_DNA"/>
</dbReference>
<dbReference type="CDD" id="cd11540">
    <property type="entry name" value="NTP-PPase_u3"/>
    <property type="match status" value="1"/>
</dbReference>
<dbReference type="RefSeq" id="WP_141600370.1">
    <property type="nucleotide sequence ID" value="NZ_VIEK01000010.1"/>
</dbReference>